<feature type="binding site" evidence="14">
    <location>
        <position position="236"/>
    </location>
    <ligand>
        <name>ATP</name>
        <dbReference type="ChEBI" id="CHEBI:30616"/>
    </ligand>
</feature>
<keyword evidence="7 13" id="KW-0819">tRNA processing</keyword>
<dbReference type="GO" id="GO:0005737">
    <property type="term" value="C:cytoplasm"/>
    <property type="evidence" value="ECO:0007669"/>
    <property type="project" value="UniProtKB-SubCell"/>
</dbReference>
<dbReference type="Pfam" id="PF01300">
    <property type="entry name" value="Sua5_yciO_yrdC"/>
    <property type="match status" value="1"/>
</dbReference>
<dbReference type="InterPro" id="IPR006070">
    <property type="entry name" value="Sua5-like_dom"/>
</dbReference>
<dbReference type="GO" id="GO:0000049">
    <property type="term" value="F:tRNA binding"/>
    <property type="evidence" value="ECO:0007669"/>
    <property type="project" value="TreeGrafter"/>
</dbReference>
<evidence type="ECO:0000256" key="7">
    <source>
        <dbReference type="ARBA" id="ARBA00022694"/>
    </source>
</evidence>
<dbReference type="PATRIC" id="fig|345073.21.peg.1062"/>
<dbReference type="AlphaFoldDB" id="A0A0H3AJM0"/>
<feature type="domain" description="YrdC-like" evidence="15">
    <location>
        <begin position="19"/>
        <end position="205"/>
    </location>
</feature>
<dbReference type="NCBIfam" id="TIGR00057">
    <property type="entry name" value="L-threonylcarbamoyladenylate synthase"/>
    <property type="match status" value="1"/>
</dbReference>
<evidence type="ECO:0000256" key="11">
    <source>
        <dbReference type="ARBA" id="ARBA00029774"/>
    </source>
</evidence>
<sequence>MPNHGDFLLNTQQLSAMTPADIECAAQLLKQGQLVAIPTETVYGLAADATQPEAVKQIFSAKGRPANHPLIVHLGSAEQLSEWATDIAPEAYQLAEAFWPGPLTLLLPKAKQVSPVVTGGLESVGIRVPAHPVLLDILKTHRLAVAAPSANPYKKLSPTSAQQVLDGLNGRLAAVLDGGECQHGLESTIVDLTSKPFRVLRAGPITASELSAVLGQEVLQPQVHQVAVPGNVDSHYQPKTRLRVIDDLARELATQSDELRIALLNLSALQASEQRLLKPMPQEAKAYGQALYRSLAEVDKWGVDEIWLERPPQGEAWLAVHDRLRRAAS</sequence>
<accession>A0A0H3AJM0</accession>
<keyword evidence="5 13" id="KW-0963">Cytoplasm</keyword>
<dbReference type="PANTHER" id="PTHR17490:SF16">
    <property type="entry name" value="THREONYLCARBAMOYL-AMP SYNTHASE"/>
    <property type="match status" value="1"/>
</dbReference>
<evidence type="ECO:0000256" key="2">
    <source>
        <dbReference type="ARBA" id="ARBA00007663"/>
    </source>
</evidence>
<dbReference type="Pfam" id="PF03481">
    <property type="entry name" value="Sua5_C"/>
    <property type="match status" value="1"/>
</dbReference>
<feature type="binding site" evidence="14">
    <location>
        <position position="147"/>
    </location>
    <ligand>
        <name>L-threonine</name>
        <dbReference type="ChEBI" id="CHEBI:57926"/>
    </ligand>
</feature>
<dbReference type="eggNOG" id="COG0009">
    <property type="taxonomic scope" value="Bacteria"/>
</dbReference>
<dbReference type="GO" id="GO:0008033">
    <property type="term" value="P:tRNA processing"/>
    <property type="evidence" value="ECO:0007669"/>
    <property type="project" value="UniProtKB-KW"/>
</dbReference>
<dbReference type="InterPro" id="IPR017945">
    <property type="entry name" value="DHBP_synth_RibB-like_a/b_dom"/>
</dbReference>
<name>A0A0H3AJM0_VIBC3</name>
<evidence type="ECO:0000256" key="12">
    <source>
        <dbReference type="ARBA" id="ARBA00048366"/>
    </source>
</evidence>
<protein>
    <recommendedName>
        <fullName evidence="4 13">Threonylcarbamoyl-AMP synthase</fullName>
        <shortName evidence="13">TC-AMP synthase</shortName>
        <ecNumber evidence="3 13">2.7.7.87</ecNumber>
    </recommendedName>
    <alternativeName>
        <fullName evidence="11 13">L-threonylcarbamoyladenylate synthase</fullName>
    </alternativeName>
</protein>
<dbReference type="InterPro" id="IPR038385">
    <property type="entry name" value="Sua5/YwlC_C"/>
</dbReference>
<evidence type="ECO:0000256" key="6">
    <source>
        <dbReference type="ARBA" id="ARBA00022679"/>
    </source>
</evidence>
<proteinExistence type="inferred from homology"/>
<feature type="binding site" evidence="14">
    <location>
        <position position="127"/>
    </location>
    <ligand>
        <name>L-threonine</name>
        <dbReference type="ChEBI" id="CHEBI:57926"/>
    </ligand>
</feature>
<dbReference type="KEGG" id="vco:VC0395_A0598"/>
<evidence type="ECO:0000313" key="17">
    <source>
        <dbReference type="Proteomes" id="UP000000249"/>
    </source>
</evidence>
<evidence type="ECO:0000256" key="5">
    <source>
        <dbReference type="ARBA" id="ARBA00022490"/>
    </source>
</evidence>
<evidence type="ECO:0000256" key="10">
    <source>
        <dbReference type="ARBA" id="ARBA00022840"/>
    </source>
</evidence>
<dbReference type="FunFam" id="3.90.870.10:FF:000009">
    <property type="entry name" value="Threonylcarbamoyl-AMP synthase, putative"/>
    <property type="match status" value="1"/>
</dbReference>
<keyword evidence="10 13" id="KW-0067">ATP-binding</keyword>
<dbReference type="PROSITE" id="PS51163">
    <property type="entry name" value="YRDC"/>
    <property type="match status" value="1"/>
</dbReference>
<dbReference type="GO" id="GO:0061710">
    <property type="term" value="F:L-threonylcarbamoyladenylate synthase"/>
    <property type="evidence" value="ECO:0007669"/>
    <property type="project" value="UniProtKB-EC"/>
</dbReference>
<dbReference type="PIRSF" id="PIRSF004930">
    <property type="entry name" value="Tln_factor_SUA5"/>
    <property type="match status" value="1"/>
</dbReference>
<feature type="binding site" evidence="14">
    <location>
        <position position="64"/>
    </location>
    <ligand>
        <name>ATP</name>
        <dbReference type="ChEBI" id="CHEBI:30616"/>
    </ligand>
</feature>
<dbReference type="EMBL" id="CP000627">
    <property type="protein sequence ID" value="ABQ20330.1"/>
    <property type="molecule type" value="Genomic_DNA"/>
</dbReference>
<dbReference type="GeneID" id="69720228"/>
<comment type="similarity">
    <text evidence="2 13">Belongs to the SUA5 family.</text>
</comment>
<feature type="binding site" evidence="14">
    <location>
        <position position="149"/>
    </location>
    <ligand>
        <name>ATP</name>
        <dbReference type="ChEBI" id="CHEBI:30616"/>
    </ligand>
</feature>
<reference evidence="16 17" key="1">
    <citation type="submission" date="2007-03" db="EMBL/GenBank/DDBJ databases">
        <authorList>
            <person name="Heidelberg J."/>
        </authorList>
    </citation>
    <scope>NUCLEOTIDE SEQUENCE [LARGE SCALE GENOMIC DNA]</scope>
    <source>
        <strain evidence="17">ATCC 39541 / Classical Ogawa 395 / O395</strain>
    </source>
</reference>
<feature type="binding site" evidence="14">
    <location>
        <position position="73"/>
    </location>
    <ligand>
        <name>L-threonine</name>
        <dbReference type="ChEBI" id="CHEBI:57926"/>
    </ligand>
</feature>
<evidence type="ECO:0000259" key="15">
    <source>
        <dbReference type="PROSITE" id="PS51163"/>
    </source>
</evidence>
<dbReference type="PANTHER" id="PTHR17490">
    <property type="entry name" value="SUA5"/>
    <property type="match status" value="1"/>
</dbReference>
<keyword evidence="9 13" id="KW-0547">Nucleotide-binding</keyword>
<evidence type="ECO:0000256" key="4">
    <source>
        <dbReference type="ARBA" id="ARBA00015492"/>
    </source>
</evidence>
<evidence type="ECO:0000256" key="8">
    <source>
        <dbReference type="ARBA" id="ARBA00022695"/>
    </source>
</evidence>
<feature type="binding site" evidence="14">
    <location>
        <position position="41"/>
    </location>
    <ligand>
        <name>L-threonine</name>
        <dbReference type="ChEBI" id="CHEBI:57926"/>
    </ligand>
</feature>
<dbReference type="GO" id="GO:0006450">
    <property type="term" value="P:regulation of translational fidelity"/>
    <property type="evidence" value="ECO:0007669"/>
    <property type="project" value="TreeGrafter"/>
</dbReference>
<evidence type="ECO:0000313" key="16">
    <source>
        <dbReference type="EMBL" id="ABQ20330.1"/>
    </source>
</evidence>
<feature type="binding site" evidence="14">
    <location>
        <position position="201"/>
    </location>
    <ligand>
        <name>ATP</name>
        <dbReference type="ChEBI" id="CHEBI:30616"/>
    </ligand>
</feature>
<dbReference type="InterPro" id="IPR010923">
    <property type="entry name" value="T(6)A37_SUA5"/>
</dbReference>
<dbReference type="Gene3D" id="3.40.50.11030">
    <property type="entry name" value="Threonylcarbamoyl-AMP synthase, C-terminal domain"/>
    <property type="match status" value="1"/>
</dbReference>
<feature type="binding site" evidence="14">
    <location>
        <position position="157"/>
    </location>
    <ligand>
        <name>ATP</name>
        <dbReference type="ChEBI" id="CHEBI:30616"/>
    </ligand>
</feature>
<dbReference type="OrthoDB" id="9814580at2"/>
<keyword evidence="8 13" id="KW-0548">Nucleotidyltransferase</keyword>
<dbReference type="GO" id="GO:0005524">
    <property type="term" value="F:ATP binding"/>
    <property type="evidence" value="ECO:0007669"/>
    <property type="project" value="UniProtKB-UniRule"/>
</dbReference>
<keyword evidence="6 13" id="KW-0808">Transferase</keyword>
<evidence type="ECO:0000256" key="14">
    <source>
        <dbReference type="PIRSR" id="PIRSR004930-1"/>
    </source>
</evidence>
<dbReference type="EC" id="2.7.7.87" evidence="3 13"/>
<gene>
    <name evidence="16" type="ordered locus">VC0395_A0598</name>
</gene>
<evidence type="ECO:0000256" key="13">
    <source>
        <dbReference type="PIRNR" id="PIRNR004930"/>
    </source>
</evidence>
<evidence type="ECO:0000256" key="1">
    <source>
        <dbReference type="ARBA" id="ARBA00004496"/>
    </source>
</evidence>
<evidence type="ECO:0000256" key="9">
    <source>
        <dbReference type="ARBA" id="ARBA00022741"/>
    </source>
</evidence>
<dbReference type="Gene3D" id="3.90.870.10">
    <property type="entry name" value="DHBP synthase"/>
    <property type="match status" value="1"/>
</dbReference>
<dbReference type="RefSeq" id="WP_001132585.1">
    <property type="nucleotide sequence ID" value="NC_009457.1"/>
</dbReference>
<comment type="function">
    <text evidence="13">Required for the formation of a threonylcarbamoyl group on adenosine at position 37 (t(6)A37) in tRNAs that read codons beginning with adenine.</text>
</comment>
<dbReference type="KEGG" id="vcr:VC395_1094"/>
<organism evidence="16 17">
    <name type="scientific">Vibrio cholerae serotype O1 (strain ATCC 39541 / Classical Ogawa 395 / O395)</name>
    <dbReference type="NCBI Taxonomy" id="345073"/>
    <lineage>
        <taxon>Bacteria</taxon>
        <taxon>Pseudomonadati</taxon>
        <taxon>Pseudomonadota</taxon>
        <taxon>Gammaproteobacteria</taxon>
        <taxon>Vibrionales</taxon>
        <taxon>Vibrionaceae</taxon>
        <taxon>Vibrio</taxon>
    </lineage>
</organism>
<dbReference type="Proteomes" id="UP000000249">
    <property type="component" value="Chromosome 1"/>
</dbReference>
<dbReference type="SUPFAM" id="SSF55821">
    <property type="entry name" value="YrdC/RibB"/>
    <property type="match status" value="1"/>
</dbReference>
<comment type="catalytic activity">
    <reaction evidence="12 13">
        <text>L-threonine + hydrogencarbonate + ATP = L-threonylcarbamoyladenylate + diphosphate + H2O</text>
        <dbReference type="Rhea" id="RHEA:36407"/>
        <dbReference type="ChEBI" id="CHEBI:15377"/>
        <dbReference type="ChEBI" id="CHEBI:17544"/>
        <dbReference type="ChEBI" id="CHEBI:30616"/>
        <dbReference type="ChEBI" id="CHEBI:33019"/>
        <dbReference type="ChEBI" id="CHEBI:57926"/>
        <dbReference type="ChEBI" id="CHEBI:73682"/>
        <dbReference type="EC" id="2.7.7.87"/>
    </reaction>
</comment>
<feature type="binding site" evidence="14">
    <location>
        <position position="187"/>
    </location>
    <ligand>
        <name>L-threonine</name>
        <dbReference type="ChEBI" id="CHEBI:57926"/>
    </ligand>
</feature>
<dbReference type="InterPro" id="IPR050156">
    <property type="entry name" value="TC-AMP_synthase_SUA5"/>
</dbReference>
<comment type="subcellular location">
    <subcellularLocation>
        <location evidence="1 13">Cytoplasm</location>
    </subcellularLocation>
</comment>
<dbReference type="GO" id="GO:0003725">
    <property type="term" value="F:double-stranded RNA binding"/>
    <property type="evidence" value="ECO:0007669"/>
    <property type="project" value="UniProtKB-UniRule"/>
</dbReference>
<dbReference type="InterPro" id="IPR005145">
    <property type="entry name" value="Sua5_C"/>
</dbReference>
<evidence type="ECO:0000256" key="3">
    <source>
        <dbReference type="ARBA" id="ARBA00012584"/>
    </source>
</evidence>